<dbReference type="RefSeq" id="WP_243511488.1">
    <property type="nucleotide sequence ID" value="NZ_CP094534.1"/>
</dbReference>
<keyword evidence="1" id="KW-1133">Transmembrane helix</keyword>
<reference evidence="2 3" key="1">
    <citation type="submission" date="2022-03" db="EMBL/GenBank/DDBJ databases">
        <title>Hymenobactersp. isolated from the air.</title>
        <authorList>
            <person name="Won M."/>
            <person name="Kwon S.-W."/>
        </authorList>
    </citation>
    <scope>NUCLEOTIDE SEQUENCE [LARGE SCALE GENOMIC DNA]</scope>
    <source>
        <strain evidence="2 3">KACC 22596</strain>
    </source>
</reference>
<feature type="transmembrane region" description="Helical" evidence="1">
    <location>
        <begin position="259"/>
        <end position="277"/>
    </location>
</feature>
<evidence type="ECO:0000313" key="2">
    <source>
        <dbReference type="EMBL" id="UOE32607.1"/>
    </source>
</evidence>
<evidence type="ECO:0000313" key="3">
    <source>
        <dbReference type="Proteomes" id="UP000831390"/>
    </source>
</evidence>
<protein>
    <submittedName>
        <fullName evidence="2">Uncharacterized protein</fullName>
    </submittedName>
</protein>
<keyword evidence="1" id="KW-0472">Membrane</keyword>
<keyword evidence="1" id="KW-0812">Transmembrane</keyword>
<accession>A0ABY4B0D8</accession>
<feature type="transmembrane region" description="Helical" evidence="1">
    <location>
        <begin position="114"/>
        <end position="133"/>
    </location>
</feature>
<proteinExistence type="predicted"/>
<feature type="transmembrane region" description="Helical" evidence="1">
    <location>
        <begin position="196"/>
        <end position="219"/>
    </location>
</feature>
<feature type="transmembrane region" description="Helical" evidence="1">
    <location>
        <begin position="153"/>
        <end position="175"/>
    </location>
</feature>
<name>A0ABY4B0D8_9BACT</name>
<dbReference type="Proteomes" id="UP000831390">
    <property type="component" value="Chromosome"/>
</dbReference>
<feature type="transmembrane region" description="Helical" evidence="1">
    <location>
        <begin position="21"/>
        <end position="40"/>
    </location>
</feature>
<sequence length="285" mass="32022">MQPTASAIESGPLSFADRQKFRMAALNSTAIYVLAYYLVWGVHQAAKFGLSRRLHLRGNWDPSRILYTVADNEWTQHSIIAVYGIGPLLCLGFGFVAFVWYWKRERARPGIFKLLLLWIAFHACNAILGALLADSLRQEGFWYVPDWVMRLGYMANTAVALLAGAVQLTIGRLATVPFLQAHDSHTLMQFQNRRRMVFSTLMTPWLLGGIFIALTKLPYFSMHEFLHLLMMGLLLFSLILGCVSDPFDLTVQGAQPTHVAWGFVVLAVLVALGWRLALSPPHPFG</sequence>
<feature type="transmembrane region" description="Helical" evidence="1">
    <location>
        <begin position="225"/>
        <end position="247"/>
    </location>
</feature>
<gene>
    <name evidence="2" type="ORF">MTP16_15885</name>
</gene>
<evidence type="ECO:0000256" key="1">
    <source>
        <dbReference type="SAM" id="Phobius"/>
    </source>
</evidence>
<organism evidence="2 3">
    <name type="scientific">Hymenobacter monticola</name>
    <dbReference type="NCBI Taxonomy" id="1705399"/>
    <lineage>
        <taxon>Bacteria</taxon>
        <taxon>Pseudomonadati</taxon>
        <taxon>Bacteroidota</taxon>
        <taxon>Cytophagia</taxon>
        <taxon>Cytophagales</taxon>
        <taxon>Hymenobacteraceae</taxon>
        <taxon>Hymenobacter</taxon>
    </lineage>
</organism>
<dbReference type="EMBL" id="CP094534">
    <property type="protein sequence ID" value="UOE32607.1"/>
    <property type="molecule type" value="Genomic_DNA"/>
</dbReference>
<keyword evidence="3" id="KW-1185">Reference proteome</keyword>
<feature type="transmembrane region" description="Helical" evidence="1">
    <location>
        <begin position="80"/>
        <end position="102"/>
    </location>
</feature>